<keyword evidence="1" id="KW-1133">Transmembrane helix</keyword>
<accession>A0A5P1EJL8</accession>
<name>A0A5P1EJL8_ASPOF</name>
<keyword evidence="2" id="KW-0732">Signal</keyword>
<feature type="transmembrane region" description="Helical" evidence="1">
    <location>
        <begin position="131"/>
        <end position="150"/>
    </location>
</feature>
<dbReference type="EMBL" id="CM007386">
    <property type="protein sequence ID" value="ONK65943.1"/>
    <property type="molecule type" value="Genomic_DNA"/>
</dbReference>
<feature type="chain" id="PRO_5024375743" evidence="2">
    <location>
        <begin position="24"/>
        <end position="151"/>
    </location>
</feature>
<evidence type="ECO:0000256" key="2">
    <source>
        <dbReference type="SAM" id="SignalP"/>
    </source>
</evidence>
<dbReference type="Gramene" id="ONK65943">
    <property type="protein sequence ID" value="ONK65943"/>
    <property type="gene ID" value="A4U43_C06F2580"/>
</dbReference>
<evidence type="ECO:0000313" key="4">
    <source>
        <dbReference type="Proteomes" id="UP000243459"/>
    </source>
</evidence>
<dbReference type="AlphaFoldDB" id="A0A5P1EJL8"/>
<proteinExistence type="predicted"/>
<dbReference type="Proteomes" id="UP000243459">
    <property type="component" value="Chromosome 6"/>
</dbReference>
<dbReference type="PANTHER" id="PTHR34558:SF4">
    <property type="entry name" value="TRANSMEMBRANE PROTEIN"/>
    <property type="match status" value="1"/>
</dbReference>
<organism evidence="3 4">
    <name type="scientific">Asparagus officinalis</name>
    <name type="common">Garden asparagus</name>
    <dbReference type="NCBI Taxonomy" id="4686"/>
    <lineage>
        <taxon>Eukaryota</taxon>
        <taxon>Viridiplantae</taxon>
        <taxon>Streptophyta</taxon>
        <taxon>Embryophyta</taxon>
        <taxon>Tracheophyta</taxon>
        <taxon>Spermatophyta</taxon>
        <taxon>Magnoliopsida</taxon>
        <taxon>Liliopsida</taxon>
        <taxon>Asparagales</taxon>
        <taxon>Asparagaceae</taxon>
        <taxon>Asparagoideae</taxon>
        <taxon>Asparagus</taxon>
    </lineage>
</organism>
<feature type="transmembrane region" description="Helical" evidence="1">
    <location>
        <begin position="59"/>
        <end position="81"/>
    </location>
</feature>
<dbReference type="PANTHER" id="PTHR34558">
    <property type="entry name" value="EXPRESSED PROTEIN"/>
    <property type="match status" value="1"/>
</dbReference>
<protein>
    <submittedName>
        <fullName evidence="3">Uncharacterized protein</fullName>
    </submittedName>
</protein>
<reference evidence="4" key="1">
    <citation type="journal article" date="2017" name="Nat. Commun.">
        <title>The asparagus genome sheds light on the origin and evolution of a young Y chromosome.</title>
        <authorList>
            <person name="Harkess A."/>
            <person name="Zhou J."/>
            <person name="Xu C."/>
            <person name="Bowers J.E."/>
            <person name="Van der Hulst R."/>
            <person name="Ayyampalayam S."/>
            <person name="Mercati F."/>
            <person name="Riccardi P."/>
            <person name="McKain M.R."/>
            <person name="Kakrana A."/>
            <person name="Tang H."/>
            <person name="Ray J."/>
            <person name="Groenendijk J."/>
            <person name="Arikit S."/>
            <person name="Mathioni S.M."/>
            <person name="Nakano M."/>
            <person name="Shan H."/>
            <person name="Telgmann-Rauber A."/>
            <person name="Kanno A."/>
            <person name="Yue Z."/>
            <person name="Chen H."/>
            <person name="Li W."/>
            <person name="Chen Y."/>
            <person name="Xu X."/>
            <person name="Zhang Y."/>
            <person name="Luo S."/>
            <person name="Chen H."/>
            <person name="Gao J."/>
            <person name="Mao Z."/>
            <person name="Pires J.C."/>
            <person name="Luo M."/>
            <person name="Kudrna D."/>
            <person name="Wing R.A."/>
            <person name="Meyers B.C."/>
            <person name="Yi K."/>
            <person name="Kong H."/>
            <person name="Lavrijsen P."/>
            <person name="Sunseri F."/>
            <person name="Falavigna A."/>
            <person name="Ye Y."/>
            <person name="Leebens-Mack J.H."/>
            <person name="Chen G."/>
        </authorList>
    </citation>
    <scope>NUCLEOTIDE SEQUENCE [LARGE SCALE GENOMIC DNA]</scope>
    <source>
        <strain evidence="4">cv. DH0086</strain>
    </source>
</reference>
<feature type="signal peptide" evidence="2">
    <location>
        <begin position="1"/>
        <end position="23"/>
    </location>
</feature>
<evidence type="ECO:0000313" key="3">
    <source>
        <dbReference type="EMBL" id="ONK65943.1"/>
    </source>
</evidence>
<keyword evidence="4" id="KW-1185">Reference proteome</keyword>
<gene>
    <name evidence="3" type="ORF">A4U43_C06F2580</name>
</gene>
<sequence>MARFIFFLLLASLLLLLLSLSVATRPIPGLDLVRLPSSSPMHVGAPESYRQSEKHDKSIAGGEVIIGGLATATFAAVFAYIRLPTNSPSSTLPFESRTPPSTFPSSTIFSMSFLLPIRIKNSSLDLSIFNNLLHVLLAVSMAVMAMALMMV</sequence>
<keyword evidence="1" id="KW-0812">Transmembrane</keyword>
<evidence type="ECO:0000256" key="1">
    <source>
        <dbReference type="SAM" id="Phobius"/>
    </source>
</evidence>
<keyword evidence="1" id="KW-0472">Membrane</keyword>